<dbReference type="GO" id="GO:0006508">
    <property type="term" value="P:proteolysis"/>
    <property type="evidence" value="ECO:0007669"/>
    <property type="project" value="UniProtKB-KW"/>
</dbReference>
<reference evidence="7" key="1">
    <citation type="submission" date="2015-05" db="EMBL/GenBank/DDBJ databases">
        <title>Aeromonas hydrophila plasmid SL.</title>
        <authorList>
            <person name="Sun Z.L."/>
            <person name="Gong C.L."/>
            <person name="Xue R.Y."/>
            <person name="Cao G.L."/>
            <person name="Hu X.L."/>
        </authorList>
    </citation>
    <scope>NUCLEOTIDE SEQUENCE</scope>
    <source>
        <strain evidence="7">SL</strain>
        <plasmid evidence="7">pSL</plasmid>
    </source>
</reference>
<dbReference type="InterPro" id="IPR029045">
    <property type="entry name" value="ClpP/crotonase-like_dom_sf"/>
</dbReference>
<dbReference type="PANTHER" id="PTHR33209">
    <property type="entry name" value="PROTEASE 4"/>
    <property type="match status" value="1"/>
</dbReference>
<geneLocation type="plasmid" evidence="7">
    <name>pSL</name>
</geneLocation>
<keyword evidence="2 7" id="KW-0645">Protease</keyword>
<proteinExistence type="inferred from homology"/>
<dbReference type="InterPro" id="IPR002142">
    <property type="entry name" value="Peptidase_S49"/>
</dbReference>
<sequence>MKHNLPGIMSRLFNTPLMIRPTEAQIIITAVSEQMGVGSLLDASSGKVIDLSGQVEQSAESFSERGARSRSYALVDGIAVLPISGTLAHKWGGLQPSCGATGYDGIQGRLNQALKDPEVRGIMLDVDTPGGEVAGAFDCTDIIARANKIKPVWSLCYDMHCSAGQLLVSGAGRRLITQTGIAGSIGVVIAHMDVSEMLKQTGRKVTLIHAGANKVDGNPYEALPERVRAKLQADVEATRLRFANTVSRHTGLSVDRILAQEAGTFEGQAAIEQGLADELVNGADAVAVMAERISHKQTFATGRNMNVTDKNASTEGADPKVATTELNKPTASAPVASAPVVDGEQLAAAENARIMGILDLPEAKGREAAAKELAKNRAMTVDGAKAVLAAIPQTAQAASETALDKLMETAPAAVQGNADTNKSDRVARLTRFGRKD</sequence>
<dbReference type="Gene3D" id="6.20.330.10">
    <property type="match status" value="1"/>
</dbReference>
<dbReference type="SUPFAM" id="SSF52096">
    <property type="entry name" value="ClpP/crotonase"/>
    <property type="match status" value="1"/>
</dbReference>
<keyword evidence="3" id="KW-0378">Hydrolase</keyword>
<accession>A0A0K0VKY5</accession>
<feature type="region of interest" description="Disordered" evidence="5">
    <location>
        <begin position="414"/>
        <end position="436"/>
    </location>
</feature>
<evidence type="ECO:0000256" key="5">
    <source>
        <dbReference type="SAM" id="MobiDB-lite"/>
    </source>
</evidence>
<evidence type="ECO:0000259" key="6">
    <source>
        <dbReference type="Pfam" id="PF01343"/>
    </source>
</evidence>
<keyword evidence="4" id="KW-0720">Serine protease</keyword>
<dbReference type="PANTHER" id="PTHR33209:SF1">
    <property type="entry name" value="PEPTIDASE S49 DOMAIN-CONTAINING PROTEIN"/>
    <property type="match status" value="1"/>
</dbReference>
<dbReference type="Pfam" id="PF01343">
    <property type="entry name" value="Peptidase_S49"/>
    <property type="match status" value="1"/>
</dbReference>
<dbReference type="GO" id="GO:0008236">
    <property type="term" value="F:serine-type peptidase activity"/>
    <property type="evidence" value="ECO:0007669"/>
    <property type="project" value="UniProtKB-KW"/>
</dbReference>
<organism evidence="7">
    <name type="scientific">Aeromonas hydrophila</name>
    <dbReference type="NCBI Taxonomy" id="644"/>
    <lineage>
        <taxon>Bacteria</taxon>
        <taxon>Pseudomonadati</taxon>
        <taxon>Pseudomonadota</taxon>
        <taxon>Gammaproteobacteria</taxon>
        <taxon>Aeromonadales</taxon>
        <taxon>Aeromonadaceae</taxon>
        <taxon>Aeromonas</taxon>
    </lineage>
</organism>
<evidence type="ECO:0000313" key="7">
    <source>
        <dbReference type="EMBL" id="AKS10296.1"/>
    </source>
</evidence>
<evidence type="ECO:0000256" key="1">
    <source>
        <dbReference type="ARBA" id="ARBA00008683"/>
    </source>
</evidence>
<dbReference type="InterPro" id="IPR033855">
    <property type="entry name" value="Protein_C"/>
</dbReference>
<protein>
    <submittedName>
        <fullName evidence="7">Head maturation protease C</fullName>
    </submittedName>
</protein>
<name>A0A0K0VKY5_AERHY</name>
<dbReference type="CDD" id="cd07022">
    <property type="entry name" value="S49_Sppa_36K_type"/>
    <property type="match status" value="1"/>
</dbReference>
<evidence type="ECO:0000256" key="2">
    <source>
        <dbReference type="ARBA" id="ARBA00022670"/>
    </source>
</evidence>
<comment type="similarity">
    <text evidence="1">Belongs to the peptidase S49 family.</text>
</comment>
<keyword evidence="7" id="KW-0614">Plasmid</keyword>
<feature type="compositionally biased region" description="Basic and acidic residues" evidence="5">
    <location>
        <begin position="421"/>
        <end position="436"/>
    </location>
</feature>
<feature type="domain" description="Peptidase S49" evidence="6">
    <location>
        <begin position="146"/>
        <end position="292"/>
    </location>
</feature>
<dbReference type="EMBL" id="KR677378">
    <property type="protein sequence ID" value="AKS10296.1"/>
    <property type="molecule type" value="Genomic_DNA"/>
</dbReference>
<evidence type="ECO:0000256" key="4">
    <source>
        <dbReference type="ARBA" id="ARBA00022825"/>
    </source>
</evidence>
<dbReference type="AlphaFoldDB" id="A0A0K0VKY5"/>
<dbReference type="Gene3D" id="3.90.226.10">
    <property type="entry name" value="2-enoyl-CoA Hydratase, Chain A, domain 1"/>
    <property type="match status" value="1"/>
</dbReference>
<evidence type="ECO:0000256" key="3">
    <source>
        <dbReference type="ARBA" id="ARBA00022801"/>
    </source>
</evidence>